<evidence type="ECO:0000313" key="8">
    <source>
        <dbReference type="Proteomes" id="UP001501508"/>
    </source>
</evidence>
<dbReference type="PANTHER" id="PTHR43399:SF5">
    <property type="entry name" value="PEPTIDASE S8 FAMILY WITH PROTEASE-ASSOCIATED DOMAIN"/>
    <property type="match status" value="1"/>
</dbReference>
<dbReference type="SUPFAM" id="SSF52743">
    <property type="entry name" value="Subtilisin-like"/>
    <property type="match status" value="1"/>
</dbReference>
<dbReference type="InterPro" id="IPR051048">
    <property type="entry name" value="Peptidase_S8/S53_subtilisin"/>
</dbReference>
<dbReference type="InterPro" id="IPR026444">
    <property type="entry name" value="Secre_tail"/>
</dbReference>
<dbReference type="CDD" id="cd04842">
    <property type="entry name" value="Peptidases_S8_Kp43_protease"/>
    <property type="match status" value="1"/>
</dbReference>
<reference evidence="8" key="1">
    <citation type="journal article" date="2019" name="Int. J. Syst. Evol. Microbiol.">
        <title>The Global Catalogue of Microorganisms (GCM) 10K type strain sequencing project: providing services to taxonomists for standard genome sequencing and annotation.</title>
        <authorList>
            <consortium name="The Broad Institute Genomics Platform"/>
            <consortium name="The Broad Institute Genome Sequencing Center for Infectious Disease"/>
            <person name="Wu L."/>
            <person name="Ma J."/>
        </authorList>
    </citation>
    <scope>NUCLEOTIDE SEQUENCE [LARGE SCALE GENOMIC DNA]</scope>
    <source>
        <strain evidence="8">JCM 31920</strain>
    </source>
</reference>
<proteinExistence type="inferred from homology"/>
<dbReference type="PRINTS" id="PR00723">
    <property type="entry name" value="SUBTILISIN"/>
</dbReference>
<evidence type="ECO:0000313" key="7">
    <source>
        <dbReference type="EMBL" id="GAA4438709.1"/>
    </source>
</evidence>
<dbReference type="InterPro" id="IPR008979">
    <property type="entry name" value="Galactose-bd-like_sf"/>
</dbReference>
<evidence type="ECO:0008006" key="9">
    <source>
        <dbReference type="Google" id="ProtNLM"/>
    </source>
</evidence>
<organism evidence="7 8">
    <name type="scientific">Ravibacter arvi</name>
    <dbReference type="NCBI Taxonomy" id="2051041"/>
    <lineage>
        <taxon>Bacteria</taxon>
        <taxon>Pseudomonadati</taxon>
        <taxon>Bacteroidota</taxon>
        <taxon>Cytophagia</taxon>
        <taxon>Cytophagales</taxon>
        <taxon>Spirosomataceae</taxon>
        <taxon>Ravibacter</taxon>
    </lineage>
</organism>
<dbReference type="Gene3D" id="3.40.50.200">
    <property type="entry name" value="Peptidase S8/S53 domain"/>
    <property type="match status" value="1"/>
</dbReference>
<keyword evidence="8" id="KW-1185">Reference proteome</keyword>
<evidence type="ECO:0000259" key="5">
    <source>
        <dbReference type="Pfam" id="PF00082"/>
    </source>
</evidence>
<feature type="domain" description="Secretion system C-terminal sorting" evidence="6">
    <location>
        <begin position="629"/>
        <end position="700"/>
    </location>
</feature>
<dbReference type="InterPro" id="IPR023828">
    <property type="entry name" value="Peptidase_S8_Ser-AS"/>
</dbReference>
<dbReference type="PROSITE" id="PS51892">
    <property type="entry name" value="SUBTILASE"/>
    <property type="match status" value="1"/>
</dbReference>
<evidence type="ECO:0000256" key="1">
    <source>
        <dbReference type="ARBA" id="ARBA00022670"/>
    </source>
</evidence>
<dbReference type="PROSITE" id="PS00138">
    <property type="entry name" value="SUBTILASE_SER"/>
    <property type="match status" value="1"/>
</dbReference>
<dbReference type="SUPFAM" id="SSF49785">
    <property type="entry name" value="Galactose-binding domain-like"/>
    <property type="match status" value="1"/>
</dbReference>
<evidence type="ECO:0000256" key="2">
    <source>
        <dbReference type="ARBA" id="ARBA00022801"/>
    </source>
</evidence>
<name>A0ABP8LYH5_9BACT</name>
<dbReference type="Proteomes" id="UP001501508">
    <property type="component" value="Unassembled WGS sequence"/>
</dbReference>
<dbReference type="RefSeq" id="WP_345028420.1">
    <property type="nucleotide sequence ID" value="NZ_BAABEY010000020.1"/>
</dbReference>
<dbReference type="NCBIfam" id="TIGR04183">
    <property type="entry name" value="Por_Secre_tail"/>
    <property type="match status" value="1"/>
</dbReference>
<evidence type="ECO:0000259" key="6">
    <source>
        <dbReference type="Pfam" id="PF18962"/>
    </source>
</evidence>
<feature type="active site" description="Charge relay system" evidence="4">
    <location>
        <position position="154"/>
    </location>
</feature>
<keyword evidence="3 4" id="KW-0720">Serine protease</keyword>
<dbReference type="Pfam" id="PF00082">
    <property type="entry name" value="Peptidase_S8"/>
    <property type="match status" value="1"/>
</dbReference>
<comment type="caution">
    <text evidence="7">The sequence shown here is derived from an EMBL/GenBank/DDBJ whole genome shotgun (WGS) entry which is preliminary data.</text>
</comment>
<dbReference type="InterPro" id="IPR015500">
    <property type="entry name" value="Peptidase_S8_subtilisin-rel"/>
</dbReference>
<dbReference type="InterPro" id="IPR034058">
    <property type="entry name" value="TagA/B/C/D_pept_dom"/>
</dbReference>
<dbReference type="Gene3D" id="2.60.120.380">
    <property type="match status" value="1"/>
</dbReference>
<dbReference type="InterPro" id="IPR036852">
    <property type="entry name" value="Peptidase_S8/S53_dom_sf"/>
</dbReference>
<feature type="domain" description="Peptidase S8/S53" evidence="5">
    <location>
        <begin position="135"/>
        <end position="382"/>
    </location>
</feature>
<dbReference type="PANTHER" id="PTHR43399">
    <property type="entry name" value="SUBTILISIN-RELATED"/>
    <property type="match status" value="1"/>
</dbReference>
<evidence type="ECO:0000256" key="3">
    <source>
        <dbReference type="ARBA" id="ARBA00022825"/>
    </source>
</evidence>
<protein>
    <recommendedName>
        <fullName evidence="9">Secreted protein (Por secretion system target)</fullName>
    </recommendedName>
</protein>
<feature type="active site" description="Charge relay system" evidence="4">
    <location>
        <position position="127"/>
    </location>
</feature>
<dbReference type="Pfam" id="PF18962">
    <property type="entry name" value="Por_Secre_tail"/>
    <property type="match status" value="1"/>
</dbReference>
<dbReference type="EMBL" id="BAABEY010000020">
    <property type="protein sequence ID" value="GAA4438709.1"/>
    <property type="molecule type" value="Genomic_DNA"/>
</dbReference>
<evidence type="ECO:0000256" key="4">
    <source>
        <dbReference type="PROSITE-ProRule" id="PRU01240"/>
    </source>
</evidence>
<gene>
    <name evidence="7" type="ORF">GCM10023091_19640</name>
</gene>
<keyword evidence="1 4" id="KW-0645">Protease</keyword>
<dbReference type="NCBIfam" id="NF045639">
    <property type="entry name" value="GCX_COOH"/>
    <property type="match status" value="1"/>
</dbReference>
<dbReference type="InterPro" id="IPR055015">
    <property type="entry name" value="GCX_COOH"/>
</dbReference>
<accession>A0ABP8LYH5</accession>
<keyword evidence="2 4" id="KW-0378">Hydrolase</keyword>
<dbReference type="InterPro" id="IPR000209">
    <property type="entry name" value="Peptidase_S8/S53_dom"/>
</dbReference>
<sequence length="702" mass="75954">MKSIVLSVFLFLPLLRLNAQNKEEIEVIKSKTNVRELLRLSKESEAREKENYAKALKYAARNNWKLKETTTEGGIRELRGITEDLQPIYYETLNLGAGITTRTNYLYSGGGLGLNLHGESMTVGVWDAGAVATGHELLENRAIQKDSPYSIDPHSTHVTGTLIGSDQFDSGNSRGMAFKGNAHCYDWGNPISELSTEAMNGLLISNHSWAATAGSGEYDSQAVSYDNIQFLAPYHLAVFACGNSGGPIDKLYNATKNGLAVAGTFKLPEYLGPSSVKIMTLNGIQFSSAGPSDDGRIKPDIAGVGREVRSSYNTSGTYKYRNLYGTSMASPNVAGSLLLLQQHYTNLYPSTFMKAATLKGLAIHTANEAGPHPGPDINFGWGLLNAREAAETISEMGNTSIIEEDTLFNTQIFSKSVHSGAGPLVATICWTDQPGPVTPNNVSTPTLVRDLDIRITSDGVTYFPWKLDSSNFFGPAILGDNIRDNVEKIEIPNPVQGQSYEITVTHKGTLPAGGQDFSLIVTGVESTPICALNDTITAPTVVLADNNKQAVHNIVALNEVVSGSEAVYHAGDEVKMIDGFSALSGSTFRAFIEGCSYHYPARIAYNQRPVVTYETTTGPAELPLKEAIVFPNPTDRAVTVETRTIKDGMLRVKSITGEEVYRRAIKGQKQVTVELGEVGSGIYIIHLEDIDGSSFSKTIVKQ</sequence>
<feature type="active site" description="Charge relay system" evidence="4">
    <location>
        <position position="327"/>
    </location>
</feature>
<comment type="similarity">
    <text evidence="4">Belongs to the peptidase S8 family.</text>
</comment>